<dbReference type="Proteomes" id="UP001320119">
    <property type="component" value="Chromosome"/>
</dbReference>
<organism evidence="5 6">
    <name type="scientific">Marinagarivorans cellulosilyticus</name>
    <dbReference type="NCBI Taxonomy" id="2721545"/>
    <lineage>
        <taxon>Bacteria</taxon>
        <taxon>Pseudomonadati</taxon>
        <taxon>Pseudomonadota</taxon>
        <taxon>Gammaproteobacteria</taxon>
        <taxon>Cellvibrionales</taxon>
        <taxon>Cellvibrionaceae</taxon>
        <taxon>Marinagarivorans</taxon>
    </lineage>
</organism>
<dbReference type="EMBL" id="AP023086">
    <property type="protein sequence ID" value="BCD98356.1"/>
    <property type="molecule type" value="Genomic_DNA"/>
</dbReference>
<dbReference type="PANTHER" id="PTHR30383:SF5">
    <property type="entry name" value="SGNH HYDROLASE-TYPE ESTERASE DOMAIN-CONTAINING PROTEIN"/>
    <property type="match status" value="1"/>
</dbReference>
<evidence type="ECO:0000313" key="6">
    <source>
        <dbReference type="Proteomes" id="UP001320119"/>
    </source>
</evidence>
<feature type="domain" description="Malectin" evidence="3">
    <location>
        <begin position="80"/>
        <end position="214"/>
    </location>
</feature>
<accession>A0AAN2BKT8</accession>
<feature type="region of interest" description="Disordered" evidence="1">
    <location>
        <begin position="27"/>
        <end position="59"/>
    </location>
</feature>
<dbReference type="AlphaFoldDB" id="A0AAN2BKT8"/>
<dbReference type="Pfam" id="PF11721">
    <property type="entry name" value="Malectin"/>
    <property type="match status" value="1"/>
</dbReference>
<dbReference type="PANTHER" id="PTHR30383">
    <property type="entry name" value="THIOESTERASE 1/PROTEASE 1/LYSOPHOSPHOLIPASE L1"/>
    <property type="match status" value="1"/>
</dbReference>
<dbReference type="Gene3D" id="3.40.50.1110">
    <property type="entry name" value="SGNH hydrolase"/>
    <property type="match status" value="1"/>
</dbReference>
<dbReference type="Gene3D" id="2.60.120.430">
    <property type="entry name" value="Galactose-binding lectin"/>
    <property type="match status" value="1"/>
</dbReference>
<evidence type="ECO:0000259" key="4">
    <source>
        <dbReference type="Pfam" id="PF13472"/>
    </source>
</evidence>
<dbReference type="KEGG" id="marq:MARGE09_P2557"/>
<evidence type="ECO:0000256" key="2">
    <source>
        <dbReference type="SAM" id="SignalP"/>
    </source>
</evidence>
<feature type="chain" id="PRO_5042976265" evidence="2">
    <location>
        <begin position="21"/>
        <end position="443"/>
    </location>
</feature>
<evidence type="ECO:0000259" key="3">
    <source>
        <dbReference type="Pfam" id="PF11721"/>
    </source>
</evidence>
<name>A0AAN2BKT8_9GAMM</name>
<dbReference type="Pfam" id="PF13472">
    <property type="entry name" value="Lipase_GDSL_2"/>
    <property type="match status" value="1"/>
</dbReference>
<dbReference type="InterPro" id="IPR021720">
    <property type="entry name" value="Malectin_dom"/>
</dbReference>
<dbReference type="SUPFAM" id="SSF52266">
    <property type="entry name" value="SGNH hydrolase"/>
    <property type="match status" value="1"/>
</dbReference>
<keyword evidence="6" id="KW-1185">Reference proteome</keyword>
<dbReference type="PROSITE" id="PS51257">
    <property type="entry name" value="PROKAR_LIPOPROTEIN"/>
    <property type="match status" value="1"/>
</dbReference>
<evidence type="ECO:0000313" key="5">
    <source>
        <dbReference type="EMBL" id="BCD98356.1"/>
    </source>
</evidence>
<dbReference type="InterPro" id="IPR013830">
    <property type="entry name" value="SGNH_hydro"/>
</dbReference>
<feature type="signal peptide" evidence="2">
    <location>
        <begin position="1"/>
        <end position="20"/>
    </location>
</feature>
<reference evidence="5 6" key="1">
    <citation type="journal article" date="2022" name="IScience">
        <title>An ultrasensitive nanofiber-based assay for enzymatic hydrolysis and deep-sea microbial degradation of cellulose.</title>
        <authorList>
            <person name="Tsudome M."/>
            <person name="Tachioka M."/>
            <person name="Miyazaki M."/>
            <person name="Uchimura K."/>
            <person name="Tsuda M."/>
            <person name="Takaki Y."/>
            <person name="Deguchi S."/>
        </authorList>
    </citation>
    <scope>NUCLEOTIDE SEQUENCE [LARGE SCALE GENOMIC DNA]</scope>
    <source>
        <strain evidence="5 6">GE09</strain>
    </source>
</reference>
<dbReference type="RefSeq" id="WP_236982637.1">
    <property type="nucleotide sequence ID" value="NZ_AP023086.1"/>
</dbReference>
<protein>
    <submittedName>
        <fullName evidence="5">Uncharacterized protein</fullName>
    </submittedName>
</protein>
<dbReference type="InterPro" id="IPR036514">
    <property type="entry name" value="SGNH_hydro_sf"/>
</dbReference>
<keyword evidence="2" id="KW-0732">Signal</keyword>
<evidence type="ECO:0000256" key="1">
    <source>
        <dbReference type="SAM" id="MobiDB-lite"/>
    </source>
</evidence>
<sequence length="443" mass="46341">MNLRCIFIPLIALGFAGCVAQDSTVSSSSEAAPASSVTTTSSSPTSSSQASSSSLTPPVSSSSAAAISSSSMASGEKTMVMAINVGAREAATYNGIEYGRDQFGSGGTQNSTPDPIANTDEDSLFQSERYGEAMSYSIPVTNATYTVVLHFVEMYQTANAMRTFDVSIEDQTVLSALDIHDAAGHDTAYSYTAENLAVSDGKLSITLTARNDNATLSGFAIYSSDGGQFVEPVIDSSAVCPASEPCRILPFGDSITDGVPATGAGGYRAPLFELAVNAGKSITFVGGNQNGPATIAGQPFPQNHQGHSGWTVAQINDLIPSPAFDGSPHIVLLHIGTNDMWNGPNGLEGRLESLDDILNEAPNALVAVASIIPWQDHAARIASYNQAIPGIVQAQVDAGFKVIFVDQFQGFPSQELADGIHPNAAGYERMGQKWFDAIESYLP</sequence>
<feature type="domain" description="SGNH hydrolase-type esterase" evidence="4">
    <location>
        <begin position="251"/>
        <end position="429"/>
    </location>
</feature>
<dbReference type="GO" id="GO:0004622">
    <property type="term" value="F:phosphatidylcholine lysophospholipase activity"/>
    <property type="evidence" value="ECO:0007669"/>
    <property type="project" value="TreeGrafter"/>
</dbReference>
<proteinExistence type="predicted"/>
<dbReference type="CDD" id="cd01833">
    <property type="entry name" value="XynB_like"/>
    <property type="match status" value="1"/>
</dbReference>
<gene>
    <name evidence="5" type="ORF">MARGE09_P2557</name>
</gene>
<dbReference type="InterPro" id="IPR051532">
    <property type="entry name" value="Ester_Hydrolysis_Enzymes"/>
</dbReference>